<organism evidence="6 7">
    <name type="scientific">Cryptosporangium minutisporangium</name>
    <dbReference type="NCBI Taxonomy" id="113569"/>
    <lineage>
        <taxon>Bacteria</taxon>
        <taxon>Bacillati</taxon>
        <taxon>Actinomycetota</taxon>
        <taxon>Actinomycetes</taxon>
        <taxon>Cryptosporangiales</taxon>
        <taxon>Cryptosporangiaceae</taxon>
        <taxon>Cryptosporangium</taxon>
    </lineage>
</organism>
<dbReference type="InterPro" id="IPR009057">
    <property type="entry name" value="Homeodomain-like_sf"/>
</dbReference>
<dbReference type="PANTHER" id="PTHR30055:SF243">
    <property type="entry name" value="HTH-TYPE TRANSCRIPTIONAL REGULATOR RV1816"/>
    <property type="match status" value="1"/>
</dbReference>
<protein>
    <submittedName>
        <fullName evidence="6">TetR/AcrR family transcriptional regulator</fullName>
    </submittedName>
</protein>
<evidence type="ECO:0000256" key="3">
    <source>
        <dbReference type="ARBA" id="ARBA00023163"/>
    </source>
</evidence>
<keyword evidence="7" id="KW-1185">Reference proteome</keyword>
<proteinExistence type="predicted"/>
<keyword evidence="3" id="KW-0804">Transcription</keyword>
<evidence type="ECO:0000256" key="1">
    <source>
        <dbReference type="ARBA" id="ARBA00023015"/>
    </source>
</evidence>
<dbReference type="PANTHER" id="PTHR30055">
    <property type="entry name" value="HTH-TYPE TRANSCRIPTIONAL REGULATOR RUTR"/>
    <property type="match status" value="1"/>
</dbReference>
<reference evidence="7" key="1">
    <citation type="journal article" date="2019" name="Int. J. Syst. Evol. Microbiol.">
        <title>The Global Catalogue of Microorganisms (GCM) 10K type strain sequencing project: providing services to taxonomists for standard genome sequencing and annotation.</title>
        <authorList>
            <consortium name="The Broad Institute Genomics Platform"/>
            <consortium name="The Broad Institute Genome Sequencing Center for Infectious Disease"/>
            <person name="Wu L."/>
            <person name="Ma J."/>
        </authorList>
    </citation>
    <scope>NUCLEOTIDE SEQUENCE [LARGE SCALE GENOMIC DNA]</scope>
    <source>
        <strain evidence="7">JCM 9458</strain>
    </source>
</reference>
<evidence type="ECO:0000259" key="5">
    <source>
        <dbReference type="PROSITE" id="PS50977"/>
    </source>
</evidence>
<evidence type="ECO:0000313" key="7">
    <source>
        <dbReference type="Proteomes" id="UP001501676"/>
    </source>
</evidence>
<dbReference type="PROSITE" id="PS50977">
    <property type="entry name" value="HTH_TETR_2"/>
    <property type="match status" value="1"/>
</dbReference>
<evidence type="ECO:0000256" key="2">
    <source>
        <dbReference type="ARBA" id="ARBA00023125"/>
    </source>
</evidence>
<evidence type="ECO:0000256" key="4">
    <source>
        <dbReference type="PROSITE-ProRule" id="PRU00335"/>
    </source>
</evidence>
<name>A0ABP6SXE8_9ACTN</name>
<dbReference type="InterPro" id="IPR050109">
    <property type="entry name" value="HTH-type_TetR-like_transc_reg"/>
</dbReference>
<dbReference type="Proteomes" id="UP001501676">
    <property type="component" value="Unassembled WGS sequence"/>
</dbReference>
<sequence length="226" mass="24783">MGTVDRRERYREQTREEAKEVALRQLAESGPGGLSLNAIAREIGLSGPALYRYFANRDALLTALVVDGFHALGDALERAAADAAAQAPEQRLRAVFRAWRSWALAEPHWYQLLFGTPVPGYQAPESTIDAAARSFAAVLRPVRDVAAERDRADPTRTPPSPGQLDEQLARWYADPGVPPHLVRATVISWTRLHGVLSLEVQGSFGPMQFDTALLFESEVDALLAAL</sequence>
<dbReference type="EMBL" id="BAAAYN010000019">
    <property type="protein sequence ID" value="GAA3387876.1"/>
    <property type="molecule type" value="Genomic_DNA"/>
</dbReference>
<dbReference type="RefSeq" id="WP_345728888.1">
    <property type="nucleotide sequence ID" value="NZ_BAAAYN010000019.1"/>
</dbReference>
<dbReference type="InterPro" id="IPR036271">
    <property type="entry name" value="Tet_transcr_reg_TetR-rel_C_sf"/>
</dbReference>
<dbReference type="Pfam" id="PF00440">
    <property type="entry name" value="TetR_N"/>
    <property type="match status" value="1"/>
</dbReference>
<dbReference type="SUPFAM" id="SSF48498">
    <property type="entry name" value="Tetracyclin repressor-like, C-terminal domain"/>
    <property type="match status" value="1"/>
</dbReference>
<dbReference type="Pfam" id="PF13305">
    <property type="entry name" value="TetR_C_33"/>
    <property type="match status" value="1"/>
</dbReference>
<feature type="DNA-binding region" description="H-T-H motif" evidence="4">
    <location>
        <begin position="35"/>
        <end position="54"/>
    </location>
</feature>
<comment type="caution">
    <text evidence="6">The sequence shown here is derived from an EMBL/GenBank/DDBJ whole genome shotgun (WGS) entry which is preliminary data.</text>
</comment>
<dbReference type="Gene3D" id="1.10.357.10">
    <property type="entry name" value="Tetracycline Repressor, domain 2"/>
    <property type="match status" value="1"/>
</dbReference>
<evidence type="ECO:0000313" key="6">
    <source>
        <dbReference type="EMBL" id="GAA3387876.1"/>
    </source>
</evidence>
<dbReference type="InterPro" id="IPR001647">
    <property type="entry name" value="HTH_TetR"/>
</dbReference>
<feature type="domain" description="HTH tetR-type" evidence="5">
    <location>
        <begin position="12"/>
        <end position="72"/>
    </location>
</feature>
<gene>
    <name evidence="6" type="ORF">GCM10020369_31990</name>
</gene>
<dbReference type="InterPro" id="IPR025996">
    <property type="entry name" value="MT1864/Rv1816-like_C"/>
</dbReference>
<accession>A0ABP6SXE8</accession>
<dbReference type="SUPFAM" id="SSF46689">
    <property type="entry name" value="Homeodomain-like"/>
    <property type="match status" value="1"/>
</dbReference>
<keyword evidence="2 4" id="KW-0238">DNA-binding</keyword>
<keyword evidence="1" id="KW-0805">Transcription regulation</keyword>